<dbReference type="EMBL" id="JAAEDH010000028">
    <property type="protein sequence ID" value="MBR0657223.1"/>
    <property type="molecule type" value="Genomic_DNA"/>
</dbReference>
<comment type="caution">
    <text evidence="3">The sequence shown here is derived from an EMBL/GenBank/DDBJ whole genome shotgun (WGS) entry which is preliminary data.</text>
</comment>
<proteinExistence type="inferred from homology"/>
<protein>
    <recommendedName>
        <fullName evidence="2">UPF0178 protein GXW79_19260</fullName>
    </recommendedName>
</protein>
<dbReference type="PANTHER" id="PTHR35146">
    <property type="entry name" value="UPF0178 PROTEIN YAII"/>
    <property type="match status" value="1"/>
</dbReference>
<dbReference type="AlphaFoldDB" id="A0AAF1KQ90"/>
<dbReference type="HAMAP" id="MF_00489">
    <property type="entry name" value="UPF0178"/>
    <property type="match status" value="1"/>
</dbReference>
<gene>
    <name evidence="3" type="ORF">GXW79_19260</name>
</gene>
<name>A0AAF1KQ90_9PROT</name>
<evidence type="ECO:0000313" key="4">
    <source>
        <dbReference type="Proteomes" id="UP001196068"/>
    </source>
</evidence>
<accession>A0AAF1KQ90</accession>
<sequence>MTTILVDADACPVREEIYRVAARLDLPLVLVTNGARPVRPPPLPKARLVIVSEGADKADDWIADNATPQDVCITADILLAARCLEKGARVITHKGHEFTPQNIGTAVAGRELARHLREMGTGGGGPAPMAQADRSRFLSTLDRVLQAALRA</sequence>
<reference evidence="3" key="2">
    <citation type="journal article" date="2021" name="Syst. Appl. Microbiol.">
        <title>Roseomonas hellenica sp. nov., isolated from roots of wild-growing Alkanna tinctoria.</title>
        <authorList>
            <person name="Rat A."/>
            <person name="Naranjo H.D."/>
            <person name="Lebbe L."/>
            <person name="Cnockaert M."/>
            <person name="Krigas N."/>
            <person name="Grigoriadou K."/>
            <person name="Maloupa E."/>
            <person name="Willems A."/>
        </authorList>
    </citation>
    <scope>NUCLEOTIDE SEQUENCE</scope>
    <source>
        <strain evidence="3">LMG 28251</strain>
    </source>
</reference>
<comment type="similarity">
    <text evidence="1 2">Belongs to the UPF0178 family.</text>
</comment>
<evidence type="ECO:0000313" key="3">
    <source>
        <dbReference type="EMBL" id="MBR0657223.1"/>
    </source>
</evidence>
<keyword evidence="4" id="KW-1185">Reference proteome</keyword>
<dbReference type="RefSeq" id="WP_211876087.1">
    <property type="nucleotide sequence ID" value="NZ_JAAEDH010000028.1"/>
</dbReference>
<dbReference type="Pfam" id="PF02639">
    <property type="entry name" value="DUF188"/>
    <property type="match status" value="1"/>
</dbReference>
<dbReference type="PANTHER" id="PTHR35146:SF1">
    <property type="entry name" value="UPF0178 PROTEIN YAII"/>
    <property type="match status" value="1"/>
</dbReference>
<dbReference type="InterPro" id="IPR003791">
    <property type="entry name" value="UPF0178"/>
</dbReference>
<dbReference type="NCBIfam" id="NF001095">
    <property type="entry name" value="PRK00124.1"/>
    <property type="match status" value="1"/>
</dbReference>
<organism evidence="3 4">
    <name type="scientific">Plastoroseomonas arctica</name>
    <dbReference type="NCBI Taxonomy" id="1509237"/>
    <lineage>
        <taxon>Bacteria</taxon>
        <taxon>Pseudomonadati</taxon>
        <taxon>Pseudomonadota</taxon>
        <taxon>Alphaproteobacteria</taxon>
        <taxon>Acetobacterales</taxon>
        <taxon>Acetobacteraceae</taxon>
        <taxon>Plastoroseomonas</taxon>
    </lineage>
</organism>
<dbReference type="Proteomes" id="UP001196068">
    <property type="component" value="Unassembled WGS sequence"/>
</dbReference>
<evidence type="ECO:0000256" key="1">
    <source>
        <dbReference type="ARBA" id="ARBA00008522"/>
    </source>
</evidence>
<evidence type="ECO:0000256" key="2">
    <source>
        <dbReference type="HAMAP-Rule" id="MF_00489"/>
    </source>
</evidence>
<reference evidence="3" key="1">
    <citation type="submission" date="2020-01" db="EMBL/GenBank/DDBJ databases">
        <authorList>
            <person name="Rat A."/>
        </authorList>
    </citation>
    <scope>NUCLEOTIDE SEQUENCE</scope>
    <source>
        <strain evidence="3">LMG 28251</strain>
    </source>
</reference>